<dbReference type="Gene3D" id="2.20.28.160">
    <property type="match status" value="1"/>
</dbReference>
<dbReference type="NCBIfam" id="TIGR02098">
    <property type="entry name" value="MJ0042_CXXC"/>
    <property type="match status" value="1"/>
</dbReference>
<organism evidence="3 4">
    <name type="scientific">candidate division TA06 bacterium</name>
    <dbReference type="NCBI Taxonomy" id="2250710"/>
    <lineage>
        <taxon>Bacteria</taxon>
        <taxon>Bacteria division TA06</taxon>
    </lineage>
</organism>
<gene>
    <name evidence="3" type="ORF">DRP43_03540</name>
</gene>
<dbReference type="AlphaFoldDB" id="A0A660SI27"/>
<feature type="domain" description="Zinc finger/thioredoxin putative" evidence="2">
    <location>
        <begin position="1"/>
        <end position="36"/>
    </location>
</feature>
<sequence>MIIQCPKCKGRYKVNKNDIPPGGGAVECPSCNNIFTVYKEPLNIELIPYIDDTEEETSTSVIKGKSNSVSQDFEKLLETSPNNESVEVAEPLSAAQKTYIHDFKETDETQNNASNDKISALWEKFKTLSGESKPHTIEKESPVQPPSPTENEDKPSNISDKKFASLFSTDESPADVTETSVKNTGVEIETAAGVAPEVISDEDSKEHEKAKKLAKALAKDITLYYGDKVKQGLEQGNLVELIGSEIKKSWKFYQQKTPIGISQNTTYFEDALNDIVAQGKKLFKFH</sequence>
<feature type="region of interest" description="Disordered" evidence="1">
    <location>
        <begin position="130"/>
        <end position="158"/>
    </location>
</feature>
<comment type="caution">
    <text evidence="3">The sequence shown here is derived from an EMBL/GenBank/DDBJ whole genome shotgun (WGS) entry which is preliminary data.</text>
</comment>
<name>A0A660SI27_UNCT6</name>
<proteinExistence type="predicted"/>
<evidence type="ECO:0000313" key="4">
    <source>
        <dbReference type="Proteomes" id="UP000271125"/>
    </source>
</evidence>
<evidence type="ECO:0000313" key="3">
    <source>
        <dbReference type="EMBL" id="RKX70293.1"/>
    </source>
</evidence>
<dbReference type="EMBL" id="QNBD01000142">
    <property type="protein sequence ID" value="RKX70293.1"/>
    <property type="molecule type" value="Genomic_DNA"/>
</dbReference>
<dbReference type="InterPro" id="IPR011723">
    <property type="entry name" value="Znf/thioredoxin_put"/>
</dbReference>
<evidence type="ECO:0000256" key="1">
    <source>
        <dbReference type="SAM" id="MobiDB-lite"/>
    </source>
</evidence>
<reference evidence="3 4" key="1">
    <citation type="submission" date="2018-06" db="EMBL/GenBank/DDBJ databases">
        <title>Extensive metabolic versatility and redundancy in microbially diverse, dynamic hydrothermal sediments.</title>
        <authorList>
            <person name="Dombrowski N."/>
            <person name="Teske A."/>
            <person name="Baker B.J."/>
        </authorList>
    </citation>
    <scope>NUCLEOTIDE SEQUENCE [LARGE SCALE GENOMIC DNA]</scope>
    <source>
        <strain evidence="3">B10_G13</strain>
    </source>
</reference>
<accession>A0A660SI27</accession>
<evidence type="ECO:0000259" key="2">
    <source>
        <dbReference type="Pfam" id="PF13717"/>
    </source>
</evidence>
<dbReference type="Pfam" id="PF13717">
    <property type="entry name" value="Zn_ribbon_4"/>
    <property type="match status" value="1"/>
</dbReference>
<dbReference type="Proteomes" id="UP000271125">
    <property type="component" value="Unassembled WGS sequence"/>
</dbReference>
<protein>
    <recommendedName>
        <fullName evidence="2">Zinc finger/thioredoxin putative domain-containing protein</fullName>
    </recommendedName>
</protein>
<feature type="compositionally biased region" description="Basic and acidic residues" evidence="1">
    <location>
        <begin position="132"/>
        <end position="141"/>
    </location>
</feature>